<dbReference type="InterPro" id="IPR006186">
    <property type="entry name" value="Ser/Thr-sp_prot-phosphatase"/>
</dbReference>
<feature type="domain" description="EF-hand" evidence="7">
    <location>
        <begin position="568"/>
        <end position="602"/>
    </location>
</feature>
<dbReference type="EC" id="3.1.3.16" evidence="6"/>
<keyword evidence="9" id="KW-1185">Reference proteome</keyword>
<evidence type="ECO:0000256" key="4">
    <source>
        <dbReference type="ARBA" id="ARBA00022837"/>
    </source>
</evidence>
<dbReference type="PROSITE" id="PS50222">
    <property type="entry name" value="EF_HAND_2"/>
    <property type="match status" value="2"/>
</dbReference>
<dbReference type="InterPro" id="IPR018247">
    <property type="entry name" value="EF_Hand_1_Ca_BS"/>
</dbReference>
<sequence>MLPRLLLPARRASTSPRLCLARTRLSSAAPRARRLTSPADVADAISALDAHEEVEKLRLASLLHELRAMAREKGAIDVRWKARAAAAEHAPLTPGGAADALASLVRGERPPAGAMLRVLRQGAAALHAEPTVVDLRHARGVTVVGDLHGCLPSLRNVLRLCRSLRGKADSSFGCSAESPLVFNGDFVDRGEHGIEVLCSLLLLKLAQPAAVVLLRGNHEDELIATAYGFADEIRRKYGADHEELWEASCAVFAALPICALTSEAAIMHGGLPSLDFRLDALRDMPRGQPHHRSVLHPHAGTAEELVKGVLWSDPVADEGLHPNASRGAGAAFGPDVARAWLERHRLRYLVRSHELLPDGWAALDCGGGCQVLTVFSAAAYPNGEGINSGAILRLDSRGVAAHVFDHADFHSRRSSAHETLAGRLHEVIAAHQHRLGEAFAAAAPDGRLTPAEWAQVLSSSLELELNWLSVMPHLSVPTIKRAAKDADGNVVLRDTGVVDCRRWLAQYVLSAGGEGAVMSSEASEAMHANHVALYEVFRYLDIDHNGIVSRSEFAAGVNLLNARLPPNRRLQDADTIFDLLDLDGSGELELAEFGEAFKRVAA</sequence>
<keyword evidence="6" id="KW-0378">Hydrolase</keyword>
<feature type="domain" description="EF-hand" evidence="7">
    <location>
        <begin position="528"/>
        <end position="563"/>
    </location>
</feature>
<organism evidence="8 9">
    <name type="scientific">Prymnesium parvum</name>
    <name type="common">Toxic golden alga</name>
    <dbReference type="NCBI Taxonomy" id="97485"/>
    <lineage>
        <taxon>Eukaryota</taxon>
        <taxon>Haptista</taxon>
        <taxon>Haptophyta</taxon>
        <taxon>Prymnesiophyceae</taxon>
        <taxon>Prymnesiales</taxon>
        <taxon>Prymnesiaceae</taxon>
        <taxon>Prymnesium</taxon>
    </lineage>
</organism>
<protein>
    <recommendedName>
        <fullName evidence="6">Serine/threonine-protein phosphatase</fullName>
        <ecNumber evidence="6">3.1.3.16</ecNumber>
    </recommendedName>
</protein>
<evidence type="ECO:0000313" key="9">
    <source>
        <dbReference type="Proteomes" id="UP001515480"/>
    </source>
</evidence>
<dbReference type="Pfam" id="PF00149">
    <property type="entry name" value="Metallophos"/>
    <property type="match status" value="1"/>
</dbReference>
<dbReference type="InterPro" id="IPR002048">
    <property type="entry name" value="EF_hand_dom"/>
</dbReference>
<dbReference type="InterPro" id="IPR004843">
    <property type="entry name" value="Calcineurin-like_PHP"/>
</dbReference>
<dbReference type="GO" id="GO:0004722">
    <property type="term" value="F:protein serine/threonine phosphatase activity"/>
    <property type="evidence" value="ECO:0007669"/>
    <property type="project" value="UniProtKB-EC"/>
</dbReference>
<dbReference type="PANTHER" id="PTHR45668">
    <property type="entry name" value="SERINE/THREONINE-PROTEIN PHOSPHATASE 5-RELATED"/>
    <property type="match status" value="1"/>
</dbReference>
<dbReference type="PROSITE" id="PS00125">
    <property type="entry name" value="SER_THR_PHOSPHATASE"/>
    <property type="match status" value="1"/>
</dbReference>
<dbReference type="PRINTS" id="PR00114">
    <property type="entry name" value="STPHPHTASE"/>
</dbReference>
<name>A0AB34JSY9_PRYPA</name>
<dbReference type="SUPFAM" id="SSF56300">
    <property type="entry name" value="Metallo-dependent phosphatases"/>
    <property type="match status" value="1"/>
</dbReference>
<proteinExistence type="inferred from homology"/>
<dbReference type="InterPro" id="IPR011992">
    <property type="entry name" value="EF-hand-dom_pair"/>
</dbReference>
<evidence type="ECO:0000256" key="3">
    <source>
        <dbReference type="ARBA" id="ARBA00022723"/>
    </source>
</evidence>
<reference evidence="8 9" key="1">
    <citation type="journal article" date="2024" name="Science">
        <title>Giant polyketide synthase enzymes in the biosynthesis of giant marine polyether toxins.</title>
        <authorList>
            <person name="Fallon T.R."/>
            <person name="Shende V.V."/>
            <person name="Wierzbicki I.H."/>
            <person name="Pendleton A.L."/>
            <person name="Watervoot N.F."/>
            <person name="Auber R.P."/>
            <person name="Gonzalez D.J."/>
            <person name="Wisecaver J.H."/>
            <person name="Moore B.S."/>
        </authorList>
    </citation>
    <scope>NUCLEOTIDE SEQUENCE [LARGE SCALE GENOMIC DNA]</scope>
    <source>
        <strain evidence="8 9">12B1</strain>
    </source>
</reference>
<evidence type="ECO:0000256" key="5">
    <source>
        <dbReference type="ARBA" id="ARBA00023211"/>
    </source>
</evidence>
<dbReference type="InterPro" id="IPR051134">
    <property type="entry name" value="PPP_phosphatase"/>
</dbReference>
<comment type="cofactor">
    <cofactor evidence="1">
        <name>Mn(2+)</name>
        <dbReference type="ChEBI" id="CHEBI:29035"/>
    </cofactor>
</comment>
<dbReference type="Pfam" id="PF13202">
    <property type="entry name" value="EF-hand_5"/>
    <property type="match status" value="1"/>
</dbReference>
<dbReference type="SMART" id="SM00054">
    <property type="entry name" value="EFh"/>
    <property type="match status" value="2"/>
</dbReference>
<evidence type="ECO:0000259" key="7">
    <source>
        <dbReference type="PROSITE" id="PS50222"/>
    </source>
</evidence>
<evidence type="ECO:0000313" key="8">
    <source>
        <dbReference type="EMBL" id="KAL1523674.1"/>
    </source>
</evidence>
<dbReference type="SMART" id="SM00156">
    <property type="entry name" value="PP2Ac"/>
    <property type="match status" value="1"/>
</dbReference>
<evidence type="ECO:0000256" key="6">
    <source>
        <dbReference type="RuleBase" id="RU004273"/>
    </source>
</evidence>
<dbReference type="GO" id="GO:0005509">
    <property type="term" value="F:calcium ion binding"/>
    <property type="evidence" value="ECO:0007669"/>
    <property type="project" value="InterPro"/>
</dbReference>
<keyword evidence="3" id="KW-0479">Metal-binding</keyword>
<dbReference type="Proteomes" id="UP001515480">
    <property type="component" value="Unassembled WGS sequence"/>
</dbReference>
<dbReference type="AlphaFoldDB" id="A0AB34JSY9"/>
<dbReference type="CDD" id="cd00051">
    <property type="entry name" value="EFh"/>
    <property type="match status" value="1"/>
</dbReference>
<gene>
    <name evidence="8" type="ORF">AB1Y20_018608</name>
</gene>
<comment type="caution">
    <text evidence="8">The sequence shown here is derived from an EMBL/GenBank/DDBJ whole genome shotgun (WGS) entry which is preliminary data.</text>
</comment>
<dbReference type="PROSITE" id="PS00018">
    <property type="entry name" value="EF_HAND_1"/>
    <property type="match status" value="2"/>
</dbReference>
<dbReference type="Pfam" id="PF13833">
    <property type="entry name" value="EF-hand_8"/>
    <property type="match status" value="1"/>
</dbReference>
<keyword evidence="4" id="KW-0106">Calcium</keyword>
<evidence type="ECO:0000256" key="1">
    <source>
        <dbReference type="ARBA" id="ARBA00001936"/>
    </source>
</evidence>
<dbReference type="EMBL" id="JBGBPQ010000005">
    <property type="protein sequence ID" value="KAL1523674.1"/>
    <property type="molecule type" value="Genomic_DNA"/>
</dbReference>
<dbReference type="Gene3D" id="3.60.21.10">
    <property type="match status" value="1"/>
</dbReference>
<dbReference type="PANTHER" id="PTHR45668:SF5">
    <property type="entry name" value="SERINE_THREONINE-PROTEIN PHOSPHATASE 5"/>
    <property type="match status" value="1"/>
</dbReference>
<keyword evidence="5" id="KW-0464">Manganese</keyword>
<dbReference type="Gene3D" id="1.10.238.10">
    <property type="entry name" value="EF-hand"/>
    <property type="match status" value="1"/>
</dbReference>
<dbReference type="SUPFAM" id="SSF47473">
    <property type="entry name" value="EF-hand"/>
    <property type="match status" value="1"/>
</dbReference>
<evidence type="ECO:0000256" key="2">
    <source>
        <dbReference type="ARBA" id="ARBA00008294"/>
    </source>
</evidence>
<comment type="catalytic activity">
    <reaction evidence="6">
        <text>O-phospho-L-threonyl-[protein] + H2O = L-threonyl-[protein] + phosphate</text>
        <dbReference type="Rhea" id="RHEA:47004"/>
        <dbReference type="Rhea" id="RHEA-COMP:11060"/>
        <dbReference type="Rhea" id="RHEA-COMP:11605"/>
        <dbReference type="ChEBI" id="CHEBI:15377"/>
        <dbReference type="ChEBI" id="CHEBI:30013"/>
        <dbReference type="ChEBI" id="CHEBI:43474"/>
        <dbReference type="ChEBI" id="CHEBI:61977"/>
        <dbReference type="EC" id="3.1.3.16"/>
    </reaction>
</comment>
<comment type="similarity">
    <text evidence="2 6">Belongs to the PPP phosphatase family.</text>
</comment>
<dbReference type="InterPro" id="IPR029052">
    <property type="entry name" value="Metallo-depent_PP-like"/>
</dbReference>
<accession>A0AB34JSY9</accession>